<organism evidence="5 6">
    <name type="scientific">Haliscomenobacter hydrossis (strain ATCC 27775 / DSM 1100 / LMG 10767 / O)</name>
    <dbReference type="NCBI Taxonomy" id="760192"/>
    <lineage>
        <taxon>Bacteria</taxon>
        <taxon>Pseudomonadati</taxon>
        <taxon>Bacteroidota</taxon>
        <taxon>Saprospiria</taxon>
        <taxon>Saprospirales</taxon>
        <taxon>Haliscomenobacteraceae</taxon>
        <taxon>Haliscomenobacter</taxon>
    </lineage>
</organism>
<dbReference type="SMART" id="SM00411">
    <property type="entry name" value="BHL"/>
    <property type="match status" value="1"/>
</dbReference>
<dbReference type="eggNOG" id="COG0776">
    <property type="taxonomic scope" value="Bacteria"/>
</dbReference>
<dbReference type="PANTHER" id="PTHR33175:SF3">
    <property type="entry name" value="DNA-BINDING PROTEIN HU-BETA"/>
    <property type="match status" value="1"/>
</dbReference>
<sequence length="108" mass="12162">MRKADLVAAISEKTGVPKVDVLVTLETFFKEVKGSLADGENVYIRGFGSFVIKRRAKKIGRHIKKNVAIEIPEHFIPSFKPAKIFVEQVKANVDSLPKDNYDEDDDED</sequence>
<keyword evidence="2" id="KW-0226">DNA condensation</keyword>
<dbReference type="PRINTS" id="PR01727">
    <property type="entry name" value="DNABINDINGHU"/>
</dbReference>
<dbReference type="CDD" id="cd13836">
    <property type="entry name" value="IHF_B"/>
    <property type="match status" value="1"/>
</dbReference>
<dbReference type="GO" id="GO:0005829">
    <property type="term" value="C:cytosol"/>
    <property type="evidence" value="ECO:0007669"/>
    <property type="project" value="TreeGrafter"/>
</dbReference>
<reference evidence="5 6" key="1">
    <citation type="journal article" date="2011" name="Stand. Genomic Sci.">
        <title>Complete genome sequence of Haliscomenobacter hydrossis type strain (O).</title>
        <authorList>
            <consortium name="US DOE Joint Genome Institute (JGI-PGF)"/>
            <person name="Daligault H."/>
            <person name="Lapidus A."/>
            <person name="Zeytun A."/>
            <person name="Nolan M."/>
            <person name="Lucas S."/>
            <person name="Del Rio T.G."/>
            <person name="Tice H."/>
            <person name="Cheng J.F."/>
            <person name="Tapia R."/>
            <person name="Han C."/>
            <person name="Goodwin L."/>
            <person name="Pitluck S."/>
            <person name="Liolios K."/>
            <person name="Pagani I."/>
            <person name="Ivanova N."/>
            <person name="Huntemann M."/>
            <person name="Mavromatis K."/>
            <person name="Mikhailova N."/>
            <person name="Pati A."/>
            <person name="Chen A."/>
            <person name="Palaniappan K."/>
            <person name="Land M."/>
            <person name="Hauser L."/>
            <person name="Brambilla E.M."/>
            <person name="Rohde M."/>
            <person name="Verbarg S."/>
            <person name="Goker M."/>
            <person name="Bristow J."/>
            <person name="Eisen J.A."/>
            <person name="Markowitz V."/>
            <person name="Hugenholtz P."/>
            <person name="Kyrpides N.C."/>
            <person name="Klenk H.P."/>
            <person name="Woyke T."/>
        </authorList>
    </citation>
    <scope>NUCLEOTIDE SEQUENCE [LARGE SCALE GENOMIC DNA]</scope>
    <source>
        <strain evidence="6">ATCC 27775 / DSM 1100 / LMG 10767 / O</strain>
    </source>
</reference>
<evidence type="ECO:0000256" key="4">
    <source>
        <dbReference type="RuleBase" id="RU003939"/>
    </source>
</evidence>
<evidence type="ECO:0000256" key="2">
    <source>
        <dbReference type="ARBA" id="ARBA00023067"/>
    </source>
</evidence>
<proteinExistence type="inferred from homology"/>
<evidence type="ECO:0000313" key="6">
    <source>
        <dbReference type="Proteomes" id="UP000008461"/>
    </source>
</evidence>
<dbReference type="AlphaFoldDB" id="F4KZM8"/>
<dbReference type="OrthoDB" id="9799835at2"/>
<comment type="similarity">
    <text evidence="1 4">Belongs to the bacterial histone-like protein family.</text>
</comment>
<dbReference type="Proteomes" id="UP000008461">
    <property type="component" value="Chromosome"/>
</dbReference>
<dbReference type="PANTHER" id="PTHR33175">
    <property type="entry name" value="DNA-BINDING PROTEIN HU"/>
    <property type="match status" value="1"/>
</dbReference>
<dbReference type="KEGG" id="hhy:Halhy_2595"/>
<dbReference type="SUPFAM" id="SSF47729">
    <property type="entry name" value="IHF-like DNA-binding proteins"/>
    <property type="match status" value="1"/>
</dbReference>
<dbReference type="RefSeq" id="WP_013765012.1">
    <property type="nucleotide sequence ID" value="NC_015510.1"/>
</dbReference>
<dbReference type="GO" id="GO:0030261">
    <property type="term" value="P:chromosome condensation"/>
    <property type="evidence" value="ECO:0007669"/>
    <property type="project" value="UniProtKB-KW"/>
</dbReference>
<evidence type="ECO:0000256" key="1">
    <source>
        <dbReference type="ARBA" id="ARBA00010529"/>
    </source>
</evidence>
<dbReference type="InterPro" id="IPR000119">
    <property type="entry name" value="Hist_DNA-bd"/>
</dbReference>
<evidence type="ECO:0000313" key="5">
    <source>
        <dbReference type="EMBL" id="AEE50464.1"/>
    </source>
</evidence>
<name>F4KZM8_HALH1</name>
<dbReference type="HOGENOM" id="CLU_105066_2_3_10"/>
<keyword evidence="6" id="KW-1185">Reference proteome</keyword>
<reference key="2">
    <citation type="submission" date="2011-04" db="EMBL/GenBank/DDBJ databases">
        <title>Complete sequence of chromosome of Haliscomenobacter hydrossis DSM 1100.</title>
        <authorList>
            <consortium name="US DOE Joint Genome Institute (JGI-PGF)"/>
            <person name="Lucas S."/>
            <person name="Han J."/>
            <person name="Lapidus A."/>
            <person name="Bruce D."/>
            <person name="Goodwin L."/>
            <person name="Pitluck S."/>
            <person name="Peters L."/>
            <person name="Kyrpides N."/>
            <person name="Mavromatis K."/>
            <person name="Ivanova N."/>
            <person name="Ovchinnikova G."/>
            <person name="Pagani I."/>
            <person name="Daligault H."/>
            <person name="Detter J.C."/>
            <person name="Han C."/>
            <person name="Land M."/>
            <person name="Hauser L."/>
            <person name="Markowitz V."/>
            <person name="Cheng J.-F."/>
            <person name="Hugenholtz P."/>
            <person name="Woyke T."/>
            <person name="Wu D."/>
            <person name="Verbarg S."/>
            <person name="Frueling A."/>
            <person name="Brambilla E."/>
            <person name="Klenk H.-P."/>
            <person name="Eisen J.A."/>
        </authorList>
    </citation>
    <scope>NUCLEOTIDE SEQUENCE</scope>
    <source>
        <strain>DSM 1100</strain>
    </source>
</reference>
<dbReference type="GO" id="GO:0003677">
    <property type="term" value="F:DNA binding"/>
    <property type="evidence" value="ECO:0007669"/>
    <property type="project" value="UniProtKB-KW"/>
</dbReference>
<keyword evidence="3 5" id="KW-0238">DNA-binding</keyword>
<dbReference type="STRING" id="760192.Halhy_2595"/>
<dbReference type="Gene3D" id="4.10.520.10">
    <property type="entry name" value="IHF-like DNA-binding proteins"/>
    <property type="match status" value="1"/>
</dbReference>
<dbReference type="InterPro" id="IPR010992">
    <property type="entry name" value="IHF-like_DNA-bd_dom_sf"/>
</dbReference>
<dbReference type="GO" id="GO:0030527">
    <property type="term" value="F:structural constituent of chromatin"/>
    <property type="evidence" value="ECO:0007669"/>
    <property type="project" value="InterPro"/>
</dbReference>
<dbReference type="Pfam" id="PF00216">
    <property type="entry name" value="Bac_DNA_binding"/>
    <property type="match status" value="1"/>
</dbReference>
<dbReference type="EMBL" id="CP002691">
    <property type="protein sequence ID" value="AEE50464.1"/>
    <property type="molecule type" value="Genomic_DNA"/>
</dbReference>
<accession>F4KZM8</accession>
<evidence type="ECO:0000256" key="3">
    <source>
        <dbReference type="ARBA" id="ARBA00023125"/>
    </source>
</evidence>
<gene>
    <name evidence="5" type="ordered locus">Halhy_2595</name>
</gene>
<protein>
    <submittedName>
        <fullName evidence="5">Histone family protein DNA-binding protein</fullName>
    </submittedName>
</protein>